<dbReference type="SUPFAM" id="SSF118010">
    <property type="entry name" value="TM1457-like"/>
    <property type="match status" value="1"/>
</dbReference>
<protein>
    <submittedName>
        <fullName evidence="5">YsxB-like protein</fullName>
    </submittedName>
</protein>
<keyword evidence="3" id="KW-0378">Hydrolase</keyword>
<keyword evidence="4" id="KW-0788">Thiol protease</keyword>
<organism evidence="5">
    <name type="scientific">Podoviridae sp. ctngc57</name>
    <dbReference type="NCBI Taxonomy" id="2825275"/>
    <lineage>
        <taxon>Viruses</taxon>
        <taxon>Duplodnaviria</taxon>
        <taxon>Heunggongvirae</taxon>
        <taxon>Uroviricota</taxon>
        <taxon>Caudoviricetes</taxon>
    </lineage>
</organism>
<sequence length="110" mass="12251">MIEIRMERTGKTRVLQMTGHAGQADVGQDIVCAAASILCYTAAQTALDLHERGRLHKRPRVEMEKGRSVVTICPRASAEAEVTVALRTVETGFALLAHHYPEYVTFEKRE</sequence>
<evidence type="ECO:0000313" key="5">
    <source>
        <dbReference type="EMBL" id="DAF90359.1"/>
    </source>
</evidence>
<dbReference type="GO" id="GO:0008234">
    <property type="term" value="F:cysteine-type peptidase activity"/>
    <property type="evidence" value="ECO:0007669"/>
    <property type="project" value="UniProtKB-KW"/>
</dbReference>
<reference evidence="5" key="1">
    <citation type="journal article" date="2021" name="Proc. Natl. Acad. Sci. U.S.A.">
        <title>A Catalog of Tens of Thousands of Viruses from Human Metagenomes Reveals Hidden Associations with Chronic Diseases.</title>
        <authorList>
            <person name="Tisza M.J."/>
            <person name="Buck C.B."/>
        </authorList>
    </citation>
    <scope>NUCLEOTIDE SEQUENCE</scope>
    <source>
        <strain evidence="5">Ctngc57</strain>
    </source>
</reference>
<dbReference type="EMBL" id="BK016027">
    <property type="protein sequence ID" value="DAF90359.1"/>
    <property type="molecule type" value="Genomic_DNA"/>
</dbReference>
<dbReference type="InterPro" id="IPR036764">
    <property type="entry name" value="Peptidase_Prp_sf"/>
</dbReference>
<dbReference type="GO" id="GO:0006508">
    <property type="term" value="P:proteolysis"/>
    <property type="evidence" value="ECO:0007669"/>
    <property type="project" value="UniProtKB-KW"/>
</dbReference>
<dbReference type="Pfam" id="PF04327">
    <property type="entry name" value="Peptidase_Prp"/>
    <property type="match status" value="1"/>
</dbReference>
<keyword evidence="2" id="KW-0645">Protease</keyword>
<dbReference type="GO" id="GO:0042254">
    <property type="term" value="P:ribosome biogenesis"/>
    <property type="evidence" value="ECO:0007669"/>
    <property type="project" value="UniProtKB-KW"/>
</dbReference>
<evidence type="ECO:0000256" key="4">
    <source>
        <dbReference type="ARBA" id="ARBA00022807"/>
    </source>
</evidence>
<dbReference type="Gene3D" id="3.30.70.1490">
    <property type="entry name" value="Cysteine protease Prp"/>
    <property type="match status" value="1"/>
</dbReference>
<evidence type="ECO:0000256" key="3">
    <source>
        <dbReference type="ARBA" id="ARBA00022801"/>
    </source>
</evidence>
<dbReference type="CDD" id="cd16332">
    <property type="entry name" value="Prp-like"/>
    <property type="match status" value="1"/>
</dbReference>
<accession>A0A8S5U7A6</accession>
<dbReference type="InterPro" id="IPR007422">
    <property type="entry name" value="Peptidase_Prp"/>
</dbReference>
<evidence type="ECO:0000256" key="2">
    <source>
        <dbReference type="ARBA" id="ARBA00022670"/>
    </source>
</evidence>
<proteinExistence type="predicted"/>
<name>A0A8S5U7A6_9CAUD</name>
<evidence type="ECO:0000256" key="1">
    <source>
        <dbReference type="ARBA" id="ARBA00022517"/>
    </source>
</evidence>
<keyword evidence="1" id="KW-0690">Ribosome biogenesis</keyword>